<sequence>MFTYTKGAYKMSVQKLQALELAQYKISDVADFLESAGALSANILAQLQTLQSTLEIEMLEVEGAI</sequence>
<protein>
    <submittedName>
        <fullName evidence="2">Uncharacterized protein</fullName>
    </submittedName>
</protein>
<organism evidence="2">
    <name type="scientific">uncultured Caudovirales phage</name>
    <dbReference type="NCBI Taxonomy" id="2100421"/>
    <lineage>
        <taxon>Viruses</taxon>
        <taxon>Duplodnaviria</taxon>
        <taxon>Heunggongvirae</taxon>
        <taxon>Uroviricota</taxon>
        <taxon>Caudoviricetes</taxon>
        <taxon>Peduoviridae</taxon>
        <taxon>Maltschvirus</taxon>
        <taxon>Maltschvirus maltsch</taxon>
    </lineage>
</organism>
<reference evidence="2" key="1">
    <citation type="submission" date="2020-05" db="EMBL/GenBank/DDBJ databases">
        <authorList>
            <person name="Chiriac C."/>
            <person name="Salcher M."/>
            <person name="Ghai R."/>
            <person name="Kavagutti S V."/>
        </authorList>
    </citation>
    <scope>NUCLEOTIDE SEQUENCE</scope>
</reference>
<proteinExistence type="predicted"/>
<gene>
    <name evidence="2" type="ORF">UFOVP181_452</name>
    <name evidence="1" type="ORF">UFOVP57_189</name>
</gene>
<evidence type="ECO:0000313" key="2">
    <source>
        <dbReference type="EMBL" id="CAB5209367.1"/>
    </source>
</evidence>
<evidence type="ECO:0000313" key="1">
    <source>
        <dbReference type="EMBL" id="CAB4125691.1"/>
    </source>
</evidence>
<dbReference type="EMBL" id="LR796187">
    <property type="protein sequence ID" value="CAB4125691.1"/>
    <property type="molecule type" value="Genomic_DNA"/>
</dbReference>
<name>A0A6J7WJK3_9CAUD</name>
<dbReference type="EMBL" id="LR798231">
    <property type="protein sequence ID" value="CAB5209367.1"/>
    <property type="molecule type" value="Genomic_DNA"/>
</dbReference>
<accession>A0A6J7WJK3</accession>